<dbReference type="RefSeq" id="XP_016766019.1">
    <property type="nucleotide sequence ID" value="XM_016903879.1"/>
</dbReference>
<keyword evidence="6" id="KW-0732">Signal</keyword>
<dbReference type="InterPro" id="IPR014436">
    <property type="entry name" value="Extradiol_dOase_DODA"/>
</dbReference>
<keyword evidence="3" id="KW-0479">Metal-binding</keyword>
<dbReference type="InterPro" id="IPR004183">
    <property type="entry name" value="Xdiol_dOase_suB"/>
</dbReference>
<dbReference type="GeneID" id="27901016"/>
<dbReference type="eggNOG" id="ENOG502QS66">
    <property type="taxonomic scope" value="Eukaryota"/>
</dbReference>
<dbReference type="HOGENOM" id="CLU_046582_1_0_1"/>
<reference evidence="8 9" key="1">
    <citation type="journal article" date="2012" name="PLoS Pathog.">
        <title>Diverse lifestyles and strategies of plant pathogenesis encoded in the genomes of eighteen Dothideomycetes fungi.</title>
        <authorList>
            <person name="Ohm R.A."/>
            <person name="Feau N."/>
            <person name="Henrissat B."/>
            <person name="Schoch C.L."/>
            <person name="Horwitz B.A."/>
            <person name="Barry K.W."/>
            <person name="Condon B.J."/>
            <person name="Copeland A.C."/>
            <person name="Dhillon B."/>
            <person name="Glaser F."/>
            <person name="Hesse C.N."/>
            <person name="Kosti I."/>
            <person name="LaButti K."/>
            <person name="Lindquist E.A."/>
            <person name="Lucas S."/>
            <person name="Salamov A.A."/>
            <person name="Bradshaw R.E."/>
            <person name="Ciuffetti L."/>
            <person name="Hamelin R.C."/>
            <person name="Kema G.H.J."/>
            <person name="Lawrence C."/>
            <person name="Scott J.A."/>
            <person name="Spatafora J.W."/>
            <person name="Turgeon B.G."/>
            <person name="de Wit P.J.G.M."/>
            <person name="Zhong S."/>
            <person name="Goodwin S.B."/>
            <person name="Grigoriev I.V."/>
        </authorList>
    </citation>
    <scope>NUCLEOTIDE SEQUENCE [LARGE SCALE GENOMIC DNA]</scope>
    <source>
        <strain evidence="8 9">SO2202</strain>
    </source>
</reference>
<keyword evidence="9" id="KW-1185">Reference proteome</keyword>
<gene>
    <name evidence="8" type="ORF">SEPMUDRAFT_146808</name>
</gene>
<dbReference type="Gene3D" id="3.40.830.10">
    <property type="entry name" value="LigB-like"/>
    <property type="match status" value="1"/>
</dbReference>
<dbReference type="OrthoDB" id="7396853at2759"/>
<dbReference type="SUPFAM" id="SSF53213">
    <property type="entry name" value="LigB-like"/>
    <property type="match status" value="1"/>
</dbReference>
<dbReference type="OMA" id="EWGFDHG"/>
<feature type="signal peptide" evidence="6">
    <location>
        <begin position="1"/>
        <end position="27"/>
    </location>
</feature>
<dbReference type="AlphaFoldDB" id="N1QNM9"/>
<evidence type="ECO:0000259" key="7">
    <source>
        <dbReference type="Pfam" id="PF02900"/>
    </source>
</evidence>
<organism evidence="8 9">
    <name type="scientific">Sphaerulina musiva (strain SO2202)</name>
    <name type="common">Poplar stem canker fungus</name>
    <name type="synonym">Septoria musiva</name>
    <dbReference type="NCBI Taxonomy" id="692275"/>
    <lineage>
        <taxon>Eukaryota</taxon>
        <taxon>Fungi</taxon>
        <taxon>Dikarya</taxon>
        <taxon>Ascomycota</taxon>
        <taxon>Pezizomycotina</taxon>
        <taxon>Dothideomycetes</taxon>
        <taxon>Dothideomycetidae</taxon>
        <taxon>Mycosphaerellales</taxon>
        <taxon>Mycosphaerellaceae</taxon>
        <taxon>Sphaerulina</taxon>
    </lineage>
</organism>
<dbReference type="Proteomes" id="UP000016931">
    <property type="component" value="Unassembled WGS sequence"/>
</dbReference>
<dbReference type="GO" id="GO:0008270">
    <property type="term" value="F:zinc ion binding"/>
    <property type="evidence" value="ECO:0007669"/>
    <property type="project" value="InterPro"/>
</dbReference>
<proteinExistence type="inferred from homology"/>
<evidence type="ECO:0000256" key="5">
    <source>
        <dbReference type="ARBA" id="ARBA00023002"/>
    </source>
</evidence>
<dbReference type="GO" id="GO:0008198">
    <property type="term" value="F:ferrous iron binding"/>
    <property type="evidence" value="ECO:0007669"/>
    <property type="project" value="InterPro"/>
</dbReference>
<dbReference type="PANTHER" id="PTHR30096:SF0">
    <property type="entry name" value="4,5-DOPA DIOXYGENASE EXTRADIOL-LIKE PROTEIN"/>
    <property type="match status" value="1"/>
</dbReference>
<keyword evidence="4" id="KW-0862">Zinc</keyword>
<comment type="similarity">
    <text evidence="2">Belongs to the DODA-type extradiol aromatic ring-opening dioxygenase family.</text>
</comment>
<evidence type="ECO:0000256" key="2">
    <source>
        <dbReference type="ARBA" id="ARBA00007581"/>
    </source>
</evidence>
<dbReference type="GO" id="GO:0016702">
    <property type="term" value="F:oxidoreductase activity, acting on single donors with incorporation of molecular oxygen, incorporation of two atoms of oxygen"/>
    <property type="evidence" value="ECO:0007669"/>
    <property type="project" value="UniProtKB-ARBA"/>
</dbReference>
<evidence type="ECO:0000313" key="9">
    <source>
        <dbReference type="Proteomes" id="UP000016931"/>
    </source>
</evidence>
<evidence type="ECO:0000256" key="1">
    <source>
        <dbReference type="ARBA" id="ARBA00001947"/>
    </source>
</evidence>
<dbReference type="Pfam" id="PF02900">
    <property type="entry name" value="LigB"/>
    <property type="match status" value="1"/>
</dbReference>
<name>N1QNM9_SPHMS</name>
<dbReference type="EMBL" id="KB456260">
    <property type="protein sequence ID" value="EMF17898.1"/>
    <property type="molecule type" value="Genomic_DNA"/>
</dbReference>
<dbReference type="CDD" id="cd07363">
    <property type="entry name" value="45_DOPA_Dioxygenase"/>
    <property type="match status" value="1"/>
</dbReference>
<evidence type="ECO:0000256" key="4">
    <source>
        <dbReference type="ARBA" id="ARBA00022833"/>
    </source>
</evidence>
<evidence type="ECO:0000256" key="3">
    <source>
        <dbReference type="ARBA" id="ARBA00022723"/>
    </source>
</evidence>
<protein>
    <submittedName>
        <fullName evidence="8">LigB-domain-containing protein</fullName>
    </submittedName>
</protein>
<keyword evidence="5" id="KW-0560">Oxidoreductase</keyword>
<evidence type="ECO:0000256" key="6">
    <source>
        <dbReference type="SAM" id="SignalP"/>
    </source>
</evidence>
<dbReference type="PANTHER" id="PTHR30096">
    <property type="entry name" value="4,5-DOPA DIOXYGENASE EXTRADIOL-LIKE PROTEIN"/>
    <property type="match status" value="1"/>
</dbReference>
<feature type="domain" description="Extradiol ring-cleavage dioxygenase class III enzyme subunit B" evidence="7">
    <location>
        <begin position="91"/>
        <end position="339"/>
    </location>
</feature>
<feature type="chain" id="PRO_5004110014" evidence="6">
    <location>
        <begin position="28"/>
        <end position="358"/>
    </location>
</feature>
<evidence type="ECO:0000313" key="8">
    <source>
        <dbReference type="EMBL" id="EMF17898.1"/>
    </source>
</evidence>
<sequence length="358" mass="40014">MYPSSSSWFRILLIGLLIAATIPLLASQSTTLAQLLNRTKRSLILPFWTGRNNHNSSFTSNNTNTITRNFLSLNNNNINTTTIMPGQRTPVYFLSHGGPNIMEDTNHKAYAKLQEIGREITQQVQPKAVVVFSAHWEGYRDTIEVNTAENMGLIYDFYGFPAHYYDMKYPHTGSPQLAAHVIEKIRSAGIPVEGVRRGLDHGVWASFMCAFSPDKNPLNVPIVQVSISDNHDPDRHYQLGRAVASLRDEGVQIIVSGMAVHNLRDMARAWGRPGALDYVYSFDKALKEAVERKPEERQAAMAELLKRSDARKAHPTFEHLLPIYVGAGAASEESGKQLWTLPEGSMSWAQYRFGEVGA</sequence>
<accession>N1QNM9</accession>
<comment type="cofactor">
    <cofactor evidence="1">
        <name>Zn(2+)</name>
        <dbReference type="ChEBI" id="CHEBI:29105"/>
    </cofactor>
</comment>